<dbReference type="EMBL" id="JBHFNS010000084">
    <property type="protein sequence ID" value="MFB2938065.1"/>
    <property type="molecule type" value="Genomic_DNA"/>
</dbReference>
<evidence type="ECO:0000313" key="2">
    <source>
        <dbReference type="Proteomes" id="UP001576776"/>
    </source>
</evidence>
<evidence type="ECO:0000313" key="1">
    <source>
        <dbReference type="EMBL" id="MFB2938065.1"/>
    </source>
</evidence>
<keyword evidence="2" id="KW-1185">Reference proteome</keyword>
<reference evidence="1 2" key="1">
    <citation type="submission" date="2024-09" db="EMBL/GenBank/DDBJ databases">
        <title>Floridaenema gen nov. (Aerosakkonemataceae, Aerosakkonematales ord. nov., Cyanobacteria) from benthic tropical and subtropical fresh waters, with the description of four new species.</title>
        <authorList>
            <person name="Moretto J.A."/>
            <person name="Berthold D.E."/>
            <person name="Lefler F.W."/>
            <person name="Huang I.-S."/>
            <person name="Laughinghouse H. IV."/>
        </authorList>
    </citation>
    <scope>NUCLEOTIDE SEQUENCE [LARGE SCALE GENOMIC DNA]</scope>
    <source>
        <strain evidence="1 2">BLCC-F154</strain>
    </source>
</reference>
<dbReference type="RefSeq" id="WP_413259551.1">
    <property type="nucleotide sequence ID" value="NZ_JBHFNS010000084.1"/>
</dbReference>
<protein>
    <submittedName>
        <fullName evidence="1">EcsC family protein</fullName>
    </submittedName>
</protein>
<dbReference type="Proteomes" id="UP001576776">
    <property type="component" value="Unassembled WGS sequence"/>
</dbReference>
<organism evidence="1 2">
    <name type="scientific">Floridaenema fluviatile BLCC-F154</name>
    <dbReference type="NCBI Taxonomy" id="3153640"/>
    <lineage>
        <taxon>Bacteria</taxon>
        <taxon>Bacillati</taxon>
        <taxon>Cyanobacteriota</taxon>
        <taxon>Cyanophyceae</taxon>
        <taxon>Oscillatoriophycideae</taxon>
        <taxon>Aerosakkonematales</taxon>
        <taxon>Aerosakkonemataceae</taxon>
        <taxon>Floridanema</taxon>
        <taxon>Floridanema fluviatile</taxon>
    </lineage>
</organism>
<name>A0ABV4YGW8_9CYAN</name>
<gene>
    <name evidence="1" type="ORF">ACE1B6_22690</name>
</gene>
<sequence>MEQQNLSELAKQGNAQAIATFMNRPLQPKGITVKAVMKNDCLQILLEAAQVPNQQVLVPLINKWMSNLGAESIKKVKVFGRQAGEEFPAWNEEFEVSAQNVPNFEELAKQGDINALTKLINQWMNSQSITVKAILKNDCLQIKVESAQVPEQDSVVLVIREGLIGLGIQFCQKVKIFGQQTGDDFPDWQEEFELNKQVDSTLITPEIVVEDLSSAAIVNVEPASQLTVKKQPSSWGGWLGAVRGAAGTVGGAAVTASQAVAATASQAGKNALDKATEVGGAITNTASQTSKIVAEKASGVGGAIANTASQTSKIVVEKATEVGSAITNTASQTSEIVIKKASDVVTPVVDATGKTIQTAREFSTEWLVRFIDNVDVEKAETKVRKLQQKYPNENPDEIAHRLMVDKAFLAGGAGLVSKLIPGTALALAGLDLAATTALSAELIYQVAAAYGLDLDSSERKGEILTIFSLSLSGGLAIDAGVTLLGNIPVAGAVIGASSNAALLYTLGYASCRFYEAKLTPTITMEATLETAQLESQKFLKGAISQQVIMDQILIHVYLAGNPGKTWEEILPELETLNLSPASLETIAANSNSPPSLESLLAQINSDFAVPLLAQCEKVAQLDGVITPEESQVIETITRKFNINLEAITL</sequence>
<comment type="caution">
    <text evidence="1">The sequence shown here is derived from an EMBL/GenBank/DDBJ whole genome shotgun (WGS) entry which is preliminary data.</text>
</comment>
<accession>A0ABV4YGW8</accession>
<proteinExistence type="predicted"/>